<dbReference type="CDD" id="cd00093">
    <property type="entry name" value="HTH_XRE"/>
    <property type="match status" value="1"/>
</dbReference>
<evidence type="ECO:0000313" key="5">
    <source>
        <dbReference type="Proteomes" id="UP001589887"/>
    </source>
</evidence>
<gene>
    <name evidence="4" type="ORF">ACFH04_12570</name>
</gene>
<keyword evidence="5" id="KW-1185">Reference proteome</keyword>
<dbReference type="EMBL" id="JBHMQV010000009">
    <property type="protein sequence ID" value="MFC0844532.1"/>
    <property type="molecule type" value="Genomic_DNA"/>
</dbReference>
<keyword evidence="2" id="KW-1133">Transmembrane helix</keyword>
<evidence type="ECO:0000256" key="2">
    <source>
        <dbReference type="SAM" id="Phobius"/>
    </source>
</evidence>
<evidence type="ECO:0000259" key="3">
    <source>
        <dbReference type="PROSITE" id="PS50943"/>
    </source>
</evidence>
<reference evidence="4 5" key="1">
    <citation type="submission" date="2024-09" db="EMBL/GenBank/DDBJ databases">
        <authorList>
            <person name="Sun Q."/>
            <person name="Mori K."/>
        </authorList>
    </citation>
    <scope>NUCLEOTIDE SEQUENCE [LARGE SCALE GENOMIC DNA]</scope>
    <source>
        <strain evidence="4 5">JCM 4557</strain>
    </source>
</reference>
<dbReference type="SUPFAM" id="SSF47413">
    <property type="entry name" value="lambda repressor-like DNA-binding domains"/>
    <property type="match status" value="1"/>
</dbReference>
<evidence type="ECO:0000256" key="1">
    <source>
        <dbReference type="SAM" id="MobiDB-lite"/>
    </source>
</evidence>
<feature type="region of interest" description="Disordered" evidence="1">
    <location>
        <begin position="103"/>
        <end position="126"/>
    </location>
</feature>
<proteinExistence type="predicted"/>
<dbReference type="RefSeq" id="WP_394318832.1">
    <property type="nucleotide sequence ID" value="NZ_JBHMQV010000009.1"/>
</dbReference>
<feature type="domain" description="HTH cro/C1-type" evidence="3">
    <location>
        <begin position="32"/>
        <end position="88"/>
    </location>
</feature>
<dbReference type="Proteomes" id="UP001589887">
    <property type="component" value="Unassembled WGS sequence"/>
</dbReference>
<dbReference type="PROSITE" id="PS50943">
    <property type="entry name" value="HTH_CROC1"/>
    <property type="match status" value="1"/>
</dbReference>
<accession>A0ABV6TFG0</accession>
<feature type="region of interest" description="Disordered" evidence="1">
    <location>
        <begin position="1"/>
        <end position="23"/>
    </location>
</feature>
<dbReference type="InterPro" id="IPR010982">
    <property type="entry name" value="Lambda_DNA-bd_dom_sf"/>
</dbReference>
<feature type="compositionally biased region" description="Basic and acidic residues" evidence="1">
    <location>
        <begin position="116"/>
        <end position="126"/>
    </location>
</feature>
<feature type="transmembrane region" description="Helical" evidence="2">
    <location>
        <begin position="165"/>
        <end position="186"/>
    </location>
</feature>
<organism evidence="4 5">
    <name type="scientific">Streptomyces noboritoensis</name>
    <dbReference type="NCBI Taxonomy" id="67337"/>
    <lineage>
        <taxon>Bacteria</taxon>
        <taxon>Bacillati</taxon>
        <taxon>Actinomycetota</taxon>
        <taxon>Actinomycetes</taxon>
        <taxon>Kitasatosporales</taxon>
        <taxon>Streptomycetaceae</taxon>
        <taxon>Streptomyces</taxon>
    </lineage>
</organism>
<keyword evidence="2" id="KW-0812">Transmembrane</keyword>
<keyword evidence="2" id="KW-0472">Membrane</keyword>
<sequence>MTSNGSDRPKPDGGGLPDPGALGTVGEFIGALRALKAVESLSLRELQRRTGLPRTTIAHALNDERPSLPPWDRVQTLLQAFGVRGDALARWKDAWTRIRLDSAKSAGGDGEAEPEAAERAAERPEGEVQAAVETEVPEGDVRQAVAAVPEVSAAPRAAFRPRSRALTYGGLLGAGAVLGAVTVFGLGGSAGGSPGGGGPETCPPATASRSTDPGLPISADPRPPASADPGRSPTGDSPKLFVRARPDWVGRPASDAQILSDTDVDLPVTSPVTGGDALIVSVMLTSTCPGPVAVTDTQGDRFVVAGDVTDSRRHRTLLLAAFHVHALTTADSIRVVYPWASKYHVAVDEFRGINTVAAWARAHGEAGGTAFTTSHSKLECTGGDLVVAAVGTNSGTAPTYSAEWNALPALRLSSYRLSGAYRIASDDASCAATGTTTAQWGAVVAAFR</sequence>
<dbReference type="SMART" id="SM00530">
    <property type="entry name" value="HTH_XRE"/>
    <property type="match status" value="1"/>
</dbReference>
<feature type="region of interest" description="Disordered" evidence="1">
    <location>
        <begin position="192"/>
        <end position="241"/>
    </location>
</feature>
<comment type="caution">
    <text evidence="4">The sequence shown here is derived from an EMBL/GenBank/DDBJ whole genome shotgun (WGS) entry which is preliminary data.</text>
</comment>
<protein>
    <submittedName>
        <fullName evidence="4">Helix-turn-helix domain-containing protein</fullName>
    </submittedName>
</protein>
<evidence type="ECO:0000313" key="4">
    <source>
        <dbReference type="EMBL" id="MFC0844532.1"/>
    </source>
</evidence>
<name>A0ABV6TFG0_9ACTN</name>
<dbReference type="InterPro" id="IPR001387">
    <property type="entry name" value="Cro/C1-type_HTH"/>
</dbReference>